<proteinExistence type="predicted"/>
<dbReference type="Proteomes" id="UP000003227">
    <property type="component" value="Unassembled WGS sequence"/>
</dbReference>
<name>D5Q3T3_CLODI</name>
<comment type="caution">
    <text evidence="1">The sequence shown here is derived from an EMBL/GenBank/DDBJ whole genome shotgun (WGS) entry which is preliminary data.</text>
</comment>
<evidence type="ECO:0000313" key="2">
    <source>
        <dbReference type="Proteomes" id="UP000003227"/>
    </source>
</evidence>
<reference evidence="1 2" key="1">
    <citation type="submission" date="2010-05" db="EMBL/GenBank/DDBJ databases">
        <authorList>
            <person name="Qin X."/>
            <person name="Bachman B."/>
            <person name="Battles P."/>
            <person name="Bell A."/>
            <person name="Bess C."/>
            <person name="Bickham C."/>
            <person name="Chaboub L."/>
            <person name="Chen D."/>
            <person name="Coyle M."/>
            <person name="Deiros D.R."/>
            <person name="Dinh H."/>
            <person name="Forbes L."/>
            <person name="Fowler G."/>
            <person name="Francisco L."/>
            <person name="Fu Q."/>
            <person name="Gubbala S."/>
            <person name="Hale W."/>
            <person name="Han Y."/>
            <person name="Hemphill L."/>
            <person name="Highlander S.K."/>
            <person name="Hirani K."/>
            <person name="Hogues M."/>
            <person name="Jackson L."/>
            <person name="Jakkamsetti A."/>
            <person name="Javaid M."/>
            <person name="Jiang H."/>
            <person name="Korchina V."/>
            <person name="Kovar C."/>
            <person name="Lara F."/>
            <person name="Lee S."/>
            <person name="Mata R."/>
            <person name="Mathew T."/>
            <person name="Moen C."/>
            <person name="Morales K."/>
            <person name="Munidasa M."/>
            <person name="Nazareth L."/>
            <person name="Ngo R."/>
            <person name="Nguyen L."/>
            <person name="Okwuonu G."/>
            <person name="Ongeri F."/>
            <person name="Patil S."/>
            <person name="Petrosino J."/>
            <person name="Pham C."/>
            <person name="Pham P."/>
            <person name="Pu L.-L."/>
            <person name="Puazo M."/>
            <person name="Raj R."/>
            <person name="Reid J."/>
            <person name="Rouhana J."/>
            <person name="Saada N."/>
            <person name="Shang Y."/>
            <person name="Simmons D."/>
            <person name="Thornton R."/>
            <person name="Warren J."/>
            <person name="Weissenberger G."/>
            <person name="Zhang J."/>
            <person name="Zhang L."/>
            <person name="Zhou C."/>
            <person name="Zhu D."/>
            <person name="Muzny D."/>
            <person name="Worley K."/>
            <person name="Gibbs R."/>
        </authorList>
    </citation>
    <scope>NUCLEOTIDE SEQUENCE [LARGE SCALE GENOMIC DNA]</scope>
    <source>
        <strain evidence="1 2">NAP08</strain>
    </source>
</reference>
<protein>
    <submittedName>
        <fullName evidence="1">Uncharacterized protein</fullName>
    </submittedName>
</protein>
<sequence>MNFIVNRALEEITRSNSMVIGGSRLKRLEWVRLSYQLEW</sequence>
<dbReference type="HOGENOM" id="CLU_3314255_0_0_9"/>
<organism evidence="1 2">
    <name type="scientific">Clostridioides difficile NAP08</name>
    <dbReference type="NCBI Taxonomy" id="525259"/>
    <lineage>
        <taxon>Bacteria</taxon>
        <taxon>Bacillati</taxon>
        <taxon>Bacillota</taxon>
        <taxon>Clostridia</taxon>
        <taxon>Peptostreptococcales</taxon>
        <taxon>Peptostreptococcaceae</taxon>
        <taxon>Clostridioides</taxon>
    </lineage>
</organism>
<evidence type="ECO:0000313" key="1">
    <source>
        <dbReference type="EMBL" id="EFH07253.1"/>
    </source>
</evidence>
<dbReference type="AlphaFoldDB" id="D5Q3T3"/>
<dbReference type="EMBL" id="ADNX01000039">
    <property type="protein sequence ID" value="EFH07253.1"/>
    <property type="molecule type" value="Genomic_DNA"/>
</dbReference>
<gene>
    <name evidence="1" type="ORF">HMPREF0220_1565</name>
</gene>
<accession>D5Q3T3</accession>